<name>A0A8C2T078_COTJA</name>
<keyword evidence="4" id="KW-0497">Mitogen</keyword>
<dbReference type="InterPro" id="IPR002209">
    <property type="entry name" value="Fibroblast_GF_fam"/>
</dbReference>
<comment type="similarity">
    <text evidence="1 5">Belongs to the heparin-binding growth factors family.</text>
</comment>
<feature type="compositionally biased region" description="Pro residues" evidence="6">
    <location>
        <begin position="169"/>
        <end position="180"/>
    </location>
</feature>
<evidence type="ECO:0000313" key="9">
    <source>
        <dbReference type="Proteomes" id="UP000694412"/>
    </source>
</evidence>
<keyword evidence="3" id="KW-0221">Differentiation</keyword>
<dbReference type="Ensembl" id="ENSCJPT00005008417.1">
    <property type="protein sequence ID" value="ENSCJPP00005005131.1"/>
    <property type="gene ID" value="ENSCJPG00005004967.1"/>
</dbReference>
<evidence type="ECO:0000256" key="1">
    <source>
        <dbReference type="ARBA" id="ARBA00007936"/>
    </source>
</evidence>
<proteinExistence type="inferred from homology"/>
<keyword evidence="2" id="KW-0217">Developmental protein</keyword>
<dbReference type="SMART" id="SM00442">
    <property type="entry name" value="FGF"/>
    <property type="match status" value="1"/>
</dbReference>
<dbReference type="PRINTS" id="PR00263">
    <property type="entry name" value="HBGFFGF"/>
</dbReference>
<keyword evidence="7" id="KW-0812">Transmembrane</keyword>
<dbReference type="PRINTS" id="PR00262">
    <property type="entry name" value="IL1HBGF"/>
</dbReference>
<dbReference type="InterPro" id="IPR008996">
    <property type="entry name" value="IL1/FGF"/>
</dbReference>
<dbReference type="GO" id="GO:0008083">
    <property type="term" value="F:growth factor activity"/>
    <property type="evidence" value="ECO:0007669"/>
    <property type="project" value="InterPro"/>
</dbReference>
<keyword evidence="7" id="KW-0472">Membrane</keyword>
<evidence type="ECO:0000256" key="7">
    <source>
        <dbReference type="SAM" id="Phobius"/>
    </source>
</evidence>
<protein>
    <recommendedName>
        <fullName evidence="5">Fibroblast growth factor</fullName>
        <shortName evidence="5">FGF</shortName>
    </recommendedName>
</protein>
<dbReference type="PANTHER" id="PTHR11486">
    <property type="entry name" value="FIBROBLAST GROWTH FACTOR"/>
    <property type="match status" value="1"/>
</dbReference>
<dbReference type="GeneTree" id="ENSGT00940000161866"/>
<feature type="transmembrane region" description="Helical" evidence="7">
    <location>
        <begin position="7"/>
        <end position="27"/>
    </location>
</feature>
<dbReference type="Pfam" id="PF00167">
    <property type="entry name" value="FGF"/>
    <property type="match status" value="1"/>
</dbReference>
<evidence type="ECO:0000256" key="6">
    <source>
        <dbReference type="SAM" id="MobiDB-lite"/>
    </source>
</evidence>
<evidence type="ECO:0000256" key="4">
    <source>
        <dbReference type="ARBA" id="ARBA00023246"/>
    </source>
</evidence>
<sequence>EQLRWGVLMGAGQWVVVVVLCVGGASAPPPPDSSPLLTWEGAKRWRHLVAGGGPGGAQAVLEVLPGGEVRGAELRSPFSLLEIQAVKPGVVRIRGARSGRFLCLDAGGRPRGEAFYTPSSCNFHEHVRPDGYNTYEAERLHLPLALIPPGGGTLRRPPPPFTHFLPLPGEGPPEKPPQTPQPRRSLDPDSSDPLGLLGRPHLRSPSYGF</sequence>
<dbReference type="GO" id="GO:0030154">
    <property type="term" value="P:cell differentiation"/>
    <property type="evidence" value="ECO:0007669"/>
    <property type="project" value="UniProtKB-KW"/>
</dbReference>
<dbReference type="GO" id="GO:0051781">
    <property type="term" value="P:positive regulation of cell division"/>
    <property type="evidence" value="ECO:0007669"/>
    <property type="project" value="UniProtKB-KW"/>
</dbReference>
<organism evidence="8 9">
    <name type="scientific">Coturnix japonica</name>
    <name type="common">Japanese quail</name>
    <name type="synonym">Coturnix coturnix japonica</name>
    <dbReference type="NCBI Taxonomy" id="93934"/>
    <lineage>
        <taxon>Eukaryota</taxon>
        <taxon>Metazoa</taxon>
        <taxon>Chordata</taxon>
        <taxon>Craniata</taxon>
        <taxon>Vertebrata</taxon>
        <taxon>Euteleostomi</taxon>
        <taxon>Archelosauria</taxon>
        <taxon>Archosauria</taxon>
        <taxon>Dinosauria</taxon>
        <taxon>Saurischia</taxon>
        <taxon>Theropoda</taxon>
        <taxon>Coelurosauria</taxon>
        <taxon>Aves</taxon>
        <taxon>Neognathae</taxon>
        <taxon>Galloanserae</taxon>
        <taxon>Galliformes</taxon>
        <taxon>Phasianidae</taxon>
        <taxon>Perdicinae</taxon>
        <taxon>Coturnix</taxon>
    </lineage>
</organism>
<reference evidence="8" key="2">
    <citation type="submission" date="2025-09" db="UniProtKB">
        <authorList>
            <consortium name="Ensembl"/>
        </authorList>
    </citation>
    <scope>IDENTIFICATION</scope>
</reference>
<evidence type="ECO:0000313" key="8">
    <source>
        <dbReference type="Ensembl" id="ENSCJPP00005005131.1"/>
    </source>
</evidence>
<dbReference type="Gene3D" id="2.80.10.50">
    <property type="match status" value="1"/>
</dbReference>
<dbReference type="AlphaFoldDB" id="A0A8C2T078"/>
<evidence type="ECO:0000256" key="3">
    <source>
        <dbReference type="ARBA" id="ARBA00022782"/>
    </source>
</evidence>
<dbReference type="Proteomes" id="UP000694412">
    <property type="component" value="Unassembled WGS sequence"/>
</dbReference>
<evidence type="ECO:0000256" key="5">
    <source>
        <dbReference type="RuleBase" id="RU049442"/>
    </source>
</evidence>
<keyword evidence="7" id="KW-1133">Transmembrane helix</keyword>
<accession>A0A8C2T078</accession>
<evidence type="ECO:0000256" key="2">
    <source>
        <dbReference type="ARBA" id="ARBA00022473"/>
    </source>
</evidence>
<dbReference type="SUPFAM" id="SSF50353">
    <property type="entry name" value="Cytokine"/>
    <property type="match status" value="1"/>
</dbReference>
<keyword evidence="9" id="KW-1185">Reference proteome</keyword>
<feature type="region of interest" description="Disordered" evidence="6">
    <location>
        <begin position="150"/>
        <end position="209"/>
    </location>
</feature>
<reference evidence="8" key="1">
    <citation type="submission" date="2025-08" db="UniProtKB">
        <authorList>
            <consortium name="Ensembl"/>
        </authorList>
    </citation>
    <scope>IDENTIFICATION</scope>
</reference>